<dbReference type="Pfam" id="PF22936">
    <property type="entry name" value="Pol_BBD"/>
    <property type="match status" value="1"/>
</dbReference>
<dbReference type="Gene3D" id="3.30.420.10">
    <property type="entry name" value="Ribonuclease H-like superfamily/Ribonuclease H"/>
    <property type="match status" value="1"/>
</dbReference>
<dbReference type="InterPro" id="IPR043502">
    <property type="entry name" value="DNA/RNA_pol_sf"/>
</dbReference>
<feature type="region of interest" description="Disordered" evidence="2">
    <location>
        <begin position="222"/>
        <end position="244"/>
    </location>
</feature>
<evidence type="ECO:0000256" key="1">
    <source>
        <dbReference type="ARBA" id="ARBA00022750"/>
    </source>
</evidence>
<evidence type="ECO:0000259" key="3">
    <source>
        <dbReference type="PROSITE" id="PS50994"/>
    </source>
</evidence>
<proteinExistence type="predicted"/>
<feature type="compositionally biased region" description="Polar residues" evidence="2">
    <location>
        <begin position="17"/>
        <end position="27"/>
    </location>
</feature>
<name>A0A8J6CPZ8_9ROSI</name>
<dbReference type="InterPro" id="IPR054722">
    <property type="entry name" value="PolX-like_BBD"/>
</dbReference>
<dbReference type="EMBL" id="JAHUZN010000010">
    <property type="protein sequence ID" value="KAG8480384.1"/>
    <property type="molecule type" value="Genomic_DNA"/>
</dbReference>
<keyword evidence="1" id="KW-0378">Hydrolase</keyword>
<feature type="compositionally biased region" description="Low complexity" evidence="2">
    <location>
        <begin position="796"/>
        <end position="822"/>
    </location>
</feature>
<accession>A0A8J6CPZ8</accession>
<evidence type="ECO:0000313" key="4">
    <source>
        <dbReference type="EMBL" id="KAG8480384.1"/>
    </source>
</evidence>
<feature type="compositionally biased region" description="Basic residues" evidence="2">
    <location>
        <begin position="224"/>
        <end position="239"/>
    </location>
</feature>
<feature type="compositionally biased region" description="Basic and acidic residues" evidence="2">
    <location>
        <begin position="1"/>
        <end position="16"/>
    </location>
</feature>
<feature type="region of interest" description="Disordered" evidence="2">
    <location>
        <begin position="1"/>
        <end position="27"/>
    </location>
</feature>
<keyword evidence="1" id="KW-0064">Aspartyl protease</keyword>
<keyword evidence="5" id="KW-1185">Reference proteome</keyword>
<dbReference type="SUPFAM" id="SSF56672">
    <property type="entry name" value="DNA/RNA polymerases"/>
    <property type="match status" value="1"/>
</dbReference>
<dbReference type="InterPro" id="IPR001584">
    <property type="entry name" value="Integrase_cat-core"/>
</dbReference>
<keyword evidence="1" id="KW-0645">Protease</keyword>
<feature type="domain" description="Integrase catalytic" evidence="3">
    <location>
        <begin position="517"/>
        <end position="680"/>
    </location>
</feature>
<dbReference type="GO" id="GO:0004190">
    <property type="term" value="F:aspartic-type endopeptidase activity"/>
    <property type="evidence" value="ECO:0007669"/>
    <property type="project" value="UniProtKB-KW"/>
</dbReference>
<dbReference type="GO" id="GO:0003676">
    <property type="term" value="F:nucleic acid binding"/>
    <property type="evidence" value="ECO:0007669"/>
    <property type="project" value="InterPro"/>
</dbReference>
<dbReference type="PROSITE" id="PS50994">
    <property type="entry name" value="INTEGRASE"/>
    <property type="match status" value="1"/>
</dbReference>
<dbReference type="OrthoDB" id="1737296at2759"/>
<dbReference type="InterPro" id="IPR036397">
    <property type="entry name" value="RNaseH_sf"/>
</dbReference>
<sequence>MDTEALHPSDTPRHSSNDASQGQTSTPLSNVQYFSKHDTVKLDGQPVNNPAFLLYKKQDKFLASWLLSTVTDEILVHLTMAKTSLEVWTIIERQFGVKSNVKISSMRHALYSVKKANLTVKEYLAKVKTLCDNLIAAGSPISEQEQVSIILAGLSMEYESIRIFASATQVSLDLLTEMLFDCEARQLALLTEIPLQANLVSHHKQATDGKSGTTANYQQEYKPAHRGHGRGWSRTRGRANGRGWSRSRPQCQLCGKVGHLVQTCYHRFDETFSGVSTTQQMSVNCHQVQNQDGSSTRPCSHACNSCWQPPLQSSGSDQVWYPDSGATNHITPDITSLANAAPYTGTSYVSMGNGVPVRIANVGSTSMLAGSKLLRLQNVLHVPTVCKNLLSVGQFARDNEVYFEFHPSLCYVKDIKTKKTLLVGHMHDGLYRFNVSSPFSHPPATDSQFNSQFLGTARLSSSPTLWHKRLGHPCSSVLETVLRNCNISFARKNISNVCSACQLGKAHKLPFNASSTVYSTPFELVESDVWGPSHIKSNGFSYYVSFVDMYSRYTWVYFLKSKAEVFQCFLQFNQMVHVQFGGSIKMLQSDWGGEYRSLSKELARLGIKHRVTCPHTSEQNGVVERKHRQIVDMGLTLLAQASLPLQFWSYAFAHATHLINRLPTPILQQRSPYEVLYKDKPSYSHFKVFGCACYPCLRPYHPNKLQFRSSLCIFLGIGHNQKGYRCLDRDGRMFVSRHVTFDEDYFPFQHEFSSEKTARGVHHQSALPVVVKGSSMEHDTLAHEAGPGRSPFAVESSVQQSDSQLSPSSSLPLGSCPSPTCSSSSSRQIQAVVNTHPMQTRSKSGIFKPKLFTSALSDHEPTSIGEALQSPAWTAAAQAEYTALLANHTWDLVPLPVGRKAVGCKWIFRVKRNADGSVARYKGRLVVKGYLQEAGIDFRDTFSPVVKPTTIRVVLALAVSFGWSLRQVDINNAFLNGDLQEEIYMVQPPGFEQQGDNGQQLVCRLRKALYGLKQAPRAWFHKLKAFLVTTGFVASKADTSLFVYQLDSQLMYVLIYVDDIIITGNNNQAINQFVRQLDATFSLKDLGRLSYFLGIEVQYTTTGLFLNQRKYILDLLRRASMEGSKATPTPMTTTCQLSVNEGQPIADAHIYRSIVGALQYVVITRPDIAFAVNKVCQFMHNPLDIHFKAVKRILRYLHGTLDHGLQFTKSSKFLLKGFSDASWGSDIDDRRSTSGYCVFLGGNPISWSSRKQQVVSRSTAEAEYRSLAHVTAEMVWIKSLLTELGVSPHGKALVWCDSSAAVAVAGNPVMHSKFKHVELDLFFVREKVAQGIFQVGHVPSQEQVADMLTKPLAARLFSKFRNQLRVTVSQADLLENLKIIGCHGLESMSIDSDTKLLSLTIFDCLHLKSLHIRSYKLRTFLYRGKFPWFLPEFHFNLGNAMLDSRRGPAFNSFKTCDFDRVLLTIKNSEILTLRKWTFEIDHNSYVMPNATKYSQQVSRCTKLQHLKVVKVEGFDNQDNEILLMERLRDVITVEPLILLASDGICL</sequence>
<dbReference type="PANTHER" id="PTHR11439">
    <property type="entry name" value="GAG-POL-RELATED RETROTRANSPOSON"/>
    <property type="match status" value="1"/>
</dbReference>
<dbReference type="Pfam" id="PF14223">
    <property type="entry name" value="Retrotran_gag_2"/>
    <property type="match status" value="1"/>
</dbReference>
<protein>
    <recommendedName>
        <fullName evidence="3">Integrase catalytic domain-containing protein</fullName>
    </recommendedName>
</protein>
<dbReference type="SUPFAM" id="SSF53098">
    <property type="entry name" value="Ribonuclease H-like"/>
    <property type="match status" value="1"/>
</dbReference>
<dbReference type="Pfam" id="PF07727">
    <property type="entry name" value="RVT_2"/>
    <property type="match status" value="1"/>
</dbReference>
<reference evidence="4 5" key="1">
    <citation type="journal article" date="2021" name="bioRxiv">
        <title>The Gossypium anomalum genome as a resource for cotton improvement and evolutionary analysis of hybrid incompatibility.</title>
        <authorList>
            <person name="Grover C.E."/>
            <person name="Yuan D."/>
            <person name="Arick M.A."/>
            <person name="Miller E.R."/>
            <person name="Hu G."/>
            <person name="Peterson D.G."/>
            <person name="Wendel J.F."/>
            <person name="Udall J.A."/>
        </authorList>
    </citation>
    <scope>NUCLEOTIDE SEQUENCE [LARGE SCALE GENOMIC DNA]</scope>
    <source>
        <strain evidence="4">JFW-Udall</strain>
        <tissue evidence="4">Leaf</tissue>
    </source>
</reference>
<organism evidence="4 5">
    <name type="scientific">Gossypium anomalum</name>
    <dbReference type="NCBI Taxonomy" id="47600"/>
    <lineage>
        <taxon>Eukaryota</taxon>
        <taxon>Viridiplantae</taxon>
        <taxon>Streptophyta</taxon>
        <taxon>Embryophyta</taxon>
        <taxon>Tracheophyta</taxon>
        <taxon>Spermatophyta</taxon>
        <taxon>Magnoliopsida</taxon>
        <taxon>eudicotyledons</taxon>
        <taxon>Gunneridae</taxon>
        <taxon>Pentapetalae</taxon>
        <taxon>rosids</taxon>
        <taxon>malvids</taxon>
        <taxon>Malvales</taxon>
        <taxon>Malvaceae</taxon>
        <taxon>Malvoideae</taxon>
        <taxon>Gossypium</taxon>
    </lineage>
</organism>
<dbReference type="InterPro" id="IPR057670">
    <property type="entry name" value="SH3_retrovirus"/>
</dbReference>
<feature type="region of interest" description="Disordered" evidence="2">
    <location>
        <begin position="780"/>
        <end position="822"/>
    </location>
</feature>
<dbReference type="Proteomes" id="UP000701853">
    <property type="component" value="Chromosome 10"/>
</dbReference>
<dbReference type="Pfam" id="PF00665">
    <property type="entry name" value="rve"/>
    <property type="match status" value="1"/>
</dbReference>
<gene>
    <name evidence="4" type="ORF">CXB51_024547</name>
</gene>
<evidence type="ECO:0000256" key="2">
    <source>
        <dbReference type="SAM" id="MobiDB-lite"/>
    </source>
</evidence>
<dbReference type="Pfam" id="PF13976">
    <property type="entry name" value="gag_pre-integrs"/>
    <property type="match status" value="1"/>
</dbReference>
<dbReference type="Pfam" id="PF25597">
    <property type="entry name" value="SH3_retrovirus"/>
    <property type="match status" value="1"/>
</dbReference>
<dbReference type="CDD" id="cd09272">
    <property type="entry name" value="RNase_HI_RT_Ty1"/>
    <property type="match status" value="1"/>
</dbReference>
<dbReference type="InterPro" id="IPR012337">
    <property type="entry name" value="RNaseH-like_sf"/>
</dbReference>
<dbReference type="PANTHER" id="PTHR11439:SF467">
    <property type="entry name" value="INTEGRASE CATALYTIC DOMAIN-CONTAINING PROTEIN"/>
    <property type="match status" value="1"/>
</dbReference>
<comment type="caution">
    <text evidence="4">The sequence shown here is derived from an EMBL/GenBank/DDBJ whole genome shotgun (WGS) entry which is preliminary data.</text>
</comment>
<evidence type="ECO:0000313" key="5">
    <source>
        <dbReference type="Proteomes" id="UP000701853"/>
    </source>
</evidence>
<dbReference type="GO" id="GO:0015074">
    <property type="term" value="P:DNA integration"/>
    <property type="evidence" value="ECO:0007669"/>
    <property type="project" value="InterPro"/>
</dbReference>
<dbReference type="InterPro" id="IPR013103">
    <property type="entry name" value="RVT_2"/>
</dbReference>
<dbReference type="InterPro" id="IPR025724">
    <property type="entry name" value="GAG-pre-integrase_dom"/>
</dbReference>